<dbReference type="InterPro" id="IPR011008">
    <property type="entry name" value="Dimeric_a/b-barrel"/>
</dbReference>
<dbReference type="SUPFAM" id="SSF54909">
    <property type="entry name" value="Dimeric alpha+beta barrel"/>
    <property type="match status" value="1"/>
</dbReference>
<comment type="caution">
    <text evidence="2">The sequence shown here is derived from an EMBL/GenBank/DDBJ whole genome shotgun (WGS) entry which is preliminary data.</text>
</comment>
<evidence type="ECO:0000259" key="1">
    <source>
        <dbReference type="PROSITE" id="PS51725"/>
    </source>
</evidence>
<accession>A0ABW2B549</accession>
<dbReference type="PANTHER" id="PTHR34474">
    <property type="entry name" value="SIGNAL TRANSDUCTION PROTEIN TRAP"/>
    <property type="match status" value="1"/>
</dbReference>
<keyword evidence="3" id="KW-1185">Reference proteome</keyword>
<proteinExistence type="predicted"/>
<name>A0ABW2B549_9RHOB</name>
<reference evidence="3" key="1">
    <citation type="journal article" date="2019" name="Int. J. Syst. Evol. Microbiol.">
        <title>The Global Catalogue of Microorganisms (GCM) 10K type strain sequencing project: providing services to taxonomists for standard genome sequencing and annotation.</title>
        <authorList>
            <consortium name="The Broad Institute Genomics Platform"/>
            <consortium name="The Broad Institute Genome Sequencing Center for Infectious Disease"/>
            <person name="Wu L."/>
            <person name="Ma J."/>
        </authorList>
    </citation>
    <scope>NUCLEOTIDE SEQUENCE [LARGE SCALE GENOMIC DNA]</scope>
    <source>
        <strain evidence="3">CCUG 66188</strain>
    </source>
</reference>
<gene>
    <name evidence="2" type="ORF">ACFQFQ_17430</name>
</gene>
<dbReference type="PROSITE" id="PS51725">
    <property type="entry name" value="ABM"/>
    <property type="match status" value="1"/>
</dbReference>
<dbReference type="EMBL" id="JBHSWG010000001">
    <property type="protein sequence ID" value="MFC6760865.1"/>
    <property type="molecule type" value="Genomic_DNA"/>
</dbReference>
<protein>
    <submittedName>
        <fullName evidence="2">Antibiotic biosynthesis monooxygenase family protein</fullName>
        <ecNumber evidence="2">1.14.-.-</ecNumber>
    </submittedName>
</protein>
<keyword evidence="2" id="KW-0503">Monooxygenase</keyword>
<organism evidence="2 3">
    <name type="scientific">Sulfitobacter porphyrae</name>
    <dbReference type="NCBI Taxonomy" id="1246864"/>
    <lineage>
        <taxon>Bacteria</taxon>
        <taxon>Pseudomonadati</taxon>
        <taxon>Pseudomonadota</taxon>
        <taxon>Alphaproteobacteria</taxon>
        <taxon>Rhodobacterales</taxon>
        <taxon>Roseobacteraceae</taxon>
        <taxon>Sulfitobacter</taxon>
    </lineage>
</organism>
<evidence type="ECO:0000313" key="2">
    <source>
        <dbReference type="EMBL" id="MFC6760865.1"/>
    </source>
</evidence>
<dbReference type="GO" id="GO:0004497">
    <property type="term" value="F:monooxygenase activity"/>
    <property type="evidence" value="ECO:0007669"/>
    <property type="project" value="UniProtKB-KW"/>
</dbReference>
<dbReference type="Proteomes" id="UP001596353">
    <property type="component" value="Unassembled WGS sequence"/>
</dbReference>
<dbReference type="Pfam" id="PF03992">
    <property type="entry name" value="ABM"/>
    <property type="match status" value="1"/>
</dbReference>
<evidence type="ECO:0000313" key="3">
    <source>
        <dbReference type="Proteomes" id="UP001596353"/>
    </source>
</evidence>
<dbReference type="Gene3D" id="3.30.70.100">
    <property type="match status" value="1"/>
</dbReference>
<dbReference type="EC" id="1.14.-.-" evidence="2"/>
<dbReference type="InterPro" id="IPR007138">
    <property type="entry name" value="ABM_dom"/>
</dbReference>
<dbReference type="InterPro" id="IPR050404">
    <property type="entry name" value="Heme-degrading_MO"/>
</dbReference>
<feature type="domain" description="ABM" evidence="1">
    <location>
        <begin position="1"/>
        <end position="92"/>
    </location>
</feature>
<sequence length="159" mass="17804">MNRFTVPSENAEAFEALWLGRDSHLKEMEGFVEFHMLRGPEKDGKVLFASHTVWASEDAFRNWTRSDAFRASHKSAAPRQSCMRVLRCSKGFRRSSISPDLIAPATLALCLPPLHIQGYEFLTGRTGDAYHQAAFRGGQHRRGGHGRDWPRAAGCTCAD</sequence>
<keyword evidence="2" id="KW-0560">Oxidoreductase</keyword>
<dbReference type="PANTHER" id="PTHR34474:SF2">
    <property type="entry name" value="SIGNAL TRANSDUCTION PROTEIN TRAP"/>
    <property type="match status" value="1"/>
</dbReference>